<dbReference type="EMBL" id="ML986508">
    <property type="protein sequence ID" value="KAF2273669.1"/>
    <property type="molecule type" value="Genomic_DNA"/>
</dbReference>
<feature type="compositionally biased region" description="Polar residues" evidence="1">
    <location>
        <begin position="45"/>
        <end position="57"/>
    </location>
</feature>
<proteinExistence type="predicted"/>
<organism evidence="2 3">
    <name type="scientific">Westerdykella ornata</name>
    <dbReference type="NCBI Taxonomy" id="318751"/>
    <lineage>
        <taxon>Eukaryota</taxon>
        <taxon>Fungi</taxon>
        <taxon>Dikarya</taxon>
        <taxon>Ascomycota</taxon>
        <taxon>Pezizomycotina</taxon>
        <taxon>Dothideomycetes</taxon>
        <taxon>Pleosporomycetidae</taxon>
        <taxon>Pleosporales</taxon>
        <taxon>Sporormiaceae</taxon>
        <taxon>Westerdykella</taxon>
    </lineage>
</organism>
<dbReference type="GeneID" id="54546430"/>
<dbReference type="RefSeq" id="XP_033651208.1">
    <property type="nucleotide sequence ID" value="XM_033793255.1"/>
</dbReference>
<accession>A0A6A6JER5</accession>
<keyword evidence="3" id="KW-1185">Reference proteome</keyword>
<protein>
    <submittedName>
        <fullName evidence="2">Uncharacterized protein</fullName>
    </submittedName>
</protein>
<dbReference type="AlphaFoldDB" id="A0A6A6JER5"/>
<sequence>MFSNMNSNRTPPIRIWSEAEMQAAKCLVQLADRRQRVGNDPFSDVLSTPERSSSNVSEAEIPSHVFRHLNGDDATSAIIKLLEDHAFDAEANASVALYLASTTAPDIRAVFEGLAQNPQVTMIFRLLREYGVDAVTNAFNMVKGVETAVVERRVTILNVANLLKDVDEETTRTSSRASLIHLNYGDRV</sequence>
<gene>
    <name evidence="2" type="ORF">EI97DRAFT_149291</name>
</gene>
<feature type="region of interest" description="Disordered" evidence="1">
    <location>
        <begin position="39"/>
        <end position="59"/>
    </location>
</feature>
<evidence type="ECO:0000256" key="1">
    <source>
        <dbReference type="SAM" id="MobiDB-lite"/>
    </source>
</evidence>
<dbReference type="Proteomes" id="UP000800097">
    <property type="component" value="Unassembled WGS sequence"/>
</dbReference>
<evidence type="ECO:0000313" key="3">
    <source>
        <dbReference type="Proteomes" id="UP000800097"/>
    </source>
</evidence>
<reference evidence="2" key="1">
    <citation type="journal article" date="2020" name="Stud. Mycol.">
        <title>101 Dothideomycetes genomes: a test case for predicting lifestyles and emergence of pathogens.</title>
        <authorList>
            <person name="Haridas S."/>
            <person name="Albert R."/>
            <person name="Binder M."/>
            <person name="Bloem J."/>
            <person name="Labutti K."/>
            <person name="Salamov A."/>
            <person name="Andreopoulos B."/>
            <person name="Baker S."/>
            <person name="Barry K."/>
            <person name="Bills G."/>
            <person name="Bluhm B."/>
            <person name="Cannon C."/>
            <person name="Castanera R."/>
            <person name="Culley D."/>
            <person name="Daum C."/>
            <person name="Ezra D."/>
            <person name="Gonzalez J."/>
            <person name="Henrissat B."/>
            <person name="Kuo A."/>
            <person name="Liang C."/>
            <person name="Lipzen A."/>
            <person name="Lutzoni F."/>
            <person name="Magnuson J."/>
            <person name="Mondo S."/>
            <person name="Nolan M."/>
            <person name="Ohm R."/>
            <person name="Pangilinan J."/>
            <person name="Park H.-J."/>
            <person name="Ramirez L."/>
            <person name="Alfaro M."/>
            <person name="Sun H."/>
            <person name="Tritt A."/>
            <person name="Yoshinaga Y."/>
            <person name="Zwiers L.-H."/>
            <person name="Turgeon B."/>
            <person name="Goodwin S."/>
            <person name="Spatafora J."/>
            <person name="Crous P."/>
            <person name="Grigoriev I."/>
        </authorList>
    </citation>
    <scope>NUCLEOTIDE SEQUENCE</scope>
    <source>
        <strain evidence="2">CBS 379.55</strain>
    </source>
</reference>
<evidence type="ECO:0000313" key="2">
    <source>
        <dbReference type="EMBL" id="KAF2273669.1"/>
    </source>
</evidence>
<name>A0A6A6JER5_WESOR</name>